<evidence type="ECO:0008006" key="9">
    <source>
        <dbReference type="Google" id="ProtNLM"/>
    </source>
</evidence>
<evidence type="ECO:0000256" key="2">
    <source>
        <dbReference type="ARBA" id="ARBA00022741"/>
    </source>
</evidence>
<dbReference type="GO" id="GO:0046872">
    <property type="term" value="F:metal ion binding"/>
    <property type="evidence" value="ECO:0007669"/>
    <property type="project" value="UniProtKB-KW"/>
</dbReference>
<dbReference type="InterPro" id="IPR006689">
    <property type="entry name" value="Small_GTPase_ARF/SAR"/>
</dbReference>
<dbReference type="GO" id="GO:0003924">
    <property type="term" value="F:GTPase activity"/>
    <property type="evidence" value="ECO:0007669"/>
    <property type="project" value="InterPro"/>
</dbReference>
<evidence type="ECO:0000256" key="6">
    <source>
        <dbReference type="RuleBase" id="RU003925"/>
    </source>
</evidence>
<dbReference type="Proteomes" id="UP001186944">
    <property type="component" value="Unassembled WGS sequence"/>
</dbReference>
<keyword evidence="8" id="KW-1185">Reference proteome</keyword>
<dbReference type="PANTHER" id="PTHR11711">
    <property type="entry name" value="ADP RIBOSYLATION FACTOR-RELATED"/>
    <property type="match status" value="1"/>
</dbReference>
<dbReference type="EMBL" id="VSWD01000012">
    <property type="protein sequence ID" value="KAK3085938.1"/>
    <property type="molecule type" value="Genomic_DNA"/>
</dbReference>
<evidence type="ECO:0000313" key="7">
    <source>
        <dbReference type="EMBL" id="KAK3085938.1"/>
    </source>
</evidence>
<dbReference type="PROSITE" id="PS51417">
    <property type="entry name" value="ARF"/>
    <property type="match status" value="1"/>
</dbReference>
<comment type="caution">
    <text evidence="7">The sequence shown here is derived from an EMBL/GenBank/DDBJ whole genome shotgun (WGS) entry which is preliminary data.</text>
</comment>
<dbReference type="SMART" id="SM00178">
    <property type="entry name" value="SAR"/>
    <property type="match status" value="1"/>
</dbReference>
<feature type="binding site" evidence="4">
    <location>
        <begin position="125"/>
        <end position="128"/>
    </location>
    <ligand>
        <name>GTP</name>
        <dbReference type="ChEBI" id="CHEBI:37565"/>
    </ligand>
</feature>
<dbReference type="CDD" id="cd00878">
    <property type="entry name" value="Arf_Arl"/>
    <property type="match status" value="1"/>
</dbReference>
<comment type="similarity">
    <text evidence="1 6">Belongs to the small GTPase superfamily. Arf family.</text>
</comment>
<keyword evidence="5" id="KW-0460">Magnesium</keyword>
<gene>
    <name evidence="7" type="ORF">FSP39_011034</name>
</gene>
<feature type="binding site" evidence="4">
    <location>
        <begin position="23"/>
        <end position="30"/>
    </location>
    <ligand>
        <name>GTP</name>
        <dbReference type="ChEBI" id="CHEBI:37565"/>
    </ligand>
</feature>
<dbReference type="PROSITE" id="PS51419">
    <property type="entry name" value="RAB"/>
    <property type="match status" value="1"/>
</dbReference>
<evidence type="ECO:0000256" key="3">
    <source>
        <dbReference type="ARBA" id="ARBA00023134"/>
    </source>
</evidence>
<keyword evidence="3 4" id="KW-0342">GTP-binding</keyword>
<proteinExistence type="inferred from homology"/>
<evidence type="ECO:0000313" key="8">
    <source>
        <dbReference type="Proteomes" id="UP001186944"/>
    </source>
</evidence>
<organism evidence="7 8">
    <name type="scientific">Pinctada imbricata</name>
    <name type="common">Atlantic pearl-oyster</name>
    <name type="synonym">Pinctada martensii</name>
    <dbReference type="NCBI Taxonomy" id="66713"/>
    <lineage>
        <taxon>Eukaryota</taxon>
        <taxon>Metazoa</taxon>
        <taxon>Spiralia</taxon>
        <taxon>Lophotrochozoa</taxon>
        <taxon>Mollusca</taxon>
        <taxon>Bivalvia</taxon>
        <taxon>Autobranchia</taxon>
        <taxon>Pteriomorphia</taxon>
        <taxon>Pterioida</taxon>
        <taxon>Pterioidea</taxon>
        <taxon>Pteriidae</taxon>
        <taxon>Pinctada</taxon>
    </lineage>
</organism>
<protein>
    <recommendedName>
        <fullName evidence="9">ADP-ribosylation factor</fullName>
    </recommendedName>
</protein>
<dbReference type="InterPro" id="IPR024156">
    <property type="entry name" value="Small_GTPase_ARF"/>
</dbReference>
<keyword evidence="5" id="KW-0479">Metal-binding</keyword>
<accession>A0AA88XN93</accession>
<reference evidence="7" key="1">
    <citation type="submission" date="2019-08" db="EMBL/GenBank/DDBJ databases">
        <title>The improved chromosome-level genome for the pearl oyster Pinctada fucata martensii using PacBio sequencing and Hi-C.</title>
        <authorList>
            <person name="Zheng Z."/>
        </authorList>
    </citation>
    <scope>NUCLEOTIDE SEQUENCE</scope>
    <source>
        <strain evidence="7">ZZ-2019</strain>
        <tissue evidence="7">Adductor muscle</tissue>
    </source>
</reference>
<dbReference type="AlphaFoldDB" id="A0AA88XN93"/>
<feature type="binding site" evidence="5">
    <location>
        <position position="47"/>
    </location>
    <ligand>
        <name>Mg(2+)</name>
        <dbReference type="ChEBI" id="CHEBI:18420"/>
    </ligand>
</feature>
<evidence type="ECO:0000256" key="1">
    <source>
        <dbReference type="ARBA" id="ARBA00010290"/>
    </source>
</evidence>
<feature type="binding site" evidence="5">
    <location>
        <position position="30"/>
    </location>
    <ligand>
        <name>Mg(2+)</name>
        <dbReference type="ChEBI" id="CHEBI:18420"/>
    </ligand>
</feature>
<evidence type="ECO:0000256" key="5">
    <source>
        <dbReference type="PIRSR" id="PIRSR606689-2"/>
    </source>
</evidence>
<dbReference type="FunFam" id="3.40.50.300:FF:000412">
    <property type="entry name" value="ADP-ribosylation factor 1"/>
    <property type="match status" value="1"/>
</dbReference>
<dbReference type="InterPro" id="IPR027417">
    <property type="entry name" value="P-loop_NTPase"/>
</dbReference>
<dbReference type="NCBIfam" id="TIGR00231">
    <property type="entry name" value="small_GTP"/>
    <property type="match status" value="1"/>
</dbReference>
<dbReference type="SMART" id="SM00177">
    <property type="entry name" value="ARF"/>
    <property type="match status" value="1"/>
</dbReference>
<name>A0AA88XN93_PINIB</name>
<keyword evidence="2 4" id="KW-0547">Nucleotide-binding</keyword>
<evidence type="ECO:0000256" key="4">
    <source>
        <dbReference type="PIRSR" id="PIRSR606689-1"/>
    </source>
</evidence>
<dbReference type="Gene3D" id="3.40.50.300">
    <property type="entry name" value="P-loop containing nucleotide triphosphate hydrolases"/>
    <property type="match status" value="1"/>
</dbReference>
<dbReference type="Pfam" id="PF00025">
    <property type="entry name" value="Arf"/>
    <property type="match status" value="1"/>
</dbReference>
<dbReference type="InterPro" id="IPR005225">
    <property type="entry name" value="Small_GTP-bd"/>
</dbReference>
<dbReference type="GO" id="GO:0005525">
    <property type="term" value="F:GTP binding"/>
    <property type="evidence" value="ECO:0007669"/>
    <property type="project" value="UniProtKB-KW"/>
</dbReference>
<dbReference type="PRINTS" id="PR00328">
    <property type="entry name" value="SAR1GTPBP"/>
</dbReference>
<dbReference type="SUPFAM" id="SSF52540">
    <property type="entry name" value="P-loop containing nucleoside triphosphate hydrolases"/>
    <property type="match status" value="1"/>
</dbReference>
<dbReference type="SMART" id="SM00175">
    <property type="entry name" value="RAB"/>
    <property type="match status" value="1"/>
</dbReference>
<dbReference type="GO" id="GO:0030010">
    <property type="term" value="P:establishment of cell polarity"/>
    <property type="evidence" value="ECO:0007669"/>
    <property type="project" value="UniProtKB-ARBA"/>
</dbReference>
<sequence length="213" mass="24361">MGNINVGYYFCKRKKDVRVLFLGLDAAGKTTALYQLKLGETVTTIPTIGFNVETLEYDNVHITVWDVSTRDKARPLIRHYYQNTQALVFIVDSTDKDRLDEFKMEIMRSINEDELRNCPFVIMANKQDLSGALSVEELTERLELDKLPDKTWAIFPTCATTGDGLTEVMEWLALQCGDNYTSMNIKKTSQTTTDIDISLLQRTWTKLKSILLD</sequence>